<gene>
    <name evidence="2" type="ORF">PG999_008218</name>
</gene>
<dbReference type="PANTHER" id="PTHR28158:SF1">
    <property type="entry name" value="SMALL RIBOSOMAL SUBUNIT PROTEIN MS45"/>
    <property type="match status" value="1"/>
</dbReference>
<protein>
    <submittedName>
        <fullName evidence="2">Ribosomal protein S35- mitochondrial</fullName>
    </submittedName>
</protein>
<dbReference type="GO" id="GO:0003735">
    <property type="term" value="F:structural constituent of ribosome"/>
    <property type="evidence" value="ECO:0007669"/>
    <property type="project" value="TreeGrafter"/>
</dbReference>
<dbReference type="GO" id="GO:0032543">
    <property type="term" value="P:mitochondrial translation"/>
    <property type="evidence" value="ECO:0007669"/>
    <property type="project" value="TreeGrafter"/>
</dbReference>
<accession>A0AAW0QUR3</accession>
<keyword evidence="2" id="KW-0687">Ribonucleoprotein</keyword>
<dbReference type="PANTHER" id="PTHR28158">
    <property type="entry name" value="37S RIBOSOMAL PROTEIN S35, MITOCHONDRIAL"/>
    <property type="match status" value="1"/>
</dbReference>
<organism evidence="2 3">
    <name type="scientific">Apiospora kogelbergensis</name>
    <dbReference type="NCBI Taxonomy" id="1337665"/>
    <lineage>
        <taxon>Eukaryota</taxon>
        <taxon>Fungi</taxon>
        <taxon>Dikarya</taxon>
        <taxon>Ascomycota</taxon>
        <taxon>Pezizomycotina</taxon>
        <taxon>Sordariomycetes</taxon>
        <taxon>Xylariomycetidae</taxon>
        <taxon>Amphisphaeriales</taxon>
        <taxon>Apiosporaceae</taxon>
        <taxon>Apiospora</taxon>
    </lineage>
</organism>
<dbReference type="InterPro" id="IPR021036">
    <property type="entry name" value="Ribosomal_mS45"/>
</dbReference>
<evidence type="ECO:0000256" key="1">
    <source>
        <dbReference type="SAM" id="MobiDB-lite"/>
    </source>
</evidence>
<keyword evidence="3" id="KW-1185">Reference proteome</keyword>
<evidence type="ECO:0000313" key="2">
    <source>
        <dbReference type="EMBL" id="KAK8110081.1"/>
    </source>
</evidence>
<proteinExistence type="predicted"/>
<name>A0AAW0QUR3_9PEZI</name>
<sequence length="333" mass="37638">MPPRIPTNPSASSASALVRNSFASPCTSQSLPGGRAGFSTTPIRERSTNLRRAFLEWTRKVASHYRRPNSEGPSYLINGRPSPASRNRLRPFPLNRNFQSESVLNDQARELIWGKVMRKGESLKAVSAELGVDLTRVAAVVRLKEVEKDWVSKGKKLATPYSRAVLGMLPTKSLREGVENQPLEPINELHIHAATQKQLFWPTSESRQFTREDAAKAFHPKMLSADERVPHPELIQMEKDLLRNMSPNEARTRFINAAEESERKAAQRQMKKAMAEEQATTKINTPRFEFRFREVDSELVGKNGRAPNVVGWKYGMPHYDRKKGMVKIPTSVP</sequence>
<dbReference type="GO" id="GO:0005763">
    <property type="term" value="C:mitochondrial small ribosomal subunit"/>
    <property type="evidence" value="ECO:0007669"/>
    <property type="project" value="TreeGrafter"/>
</dbReference>
<dbReference type="Pfam" id="PF12298">
    <property type="entry name" value="Bot1p"/>
    <property type="match status" value="1"/>
</dbReference>
<feature type="region of interest" description="Disordered" evidence="1">
    <location>
        <begin position="24"/>
        <end position="43"/>
    </location>
</feature>
<dbReference type="Proteomes" id="UP001392437">
    <property type="component" value="Unassembled WGS sequence"/>
</dbReference>
<evidence type="ECO:0000313" key="3">
    <source>
        <dbReference type="Proteomes" id="UP001392437"/>
    </source>
</evidence>
<dbReference type="EMBL" id="JAQQWP010000007">
    <property type="protein sequence ID" value="KAK8110081.1"/>
    <property type="molecule type" value="Genomic_DNA"/>
</dbReference>
<reference evidence="2 3" key="1">
    <citation type="submission" date="2023-01" db="EMBL/GenBank/DDBJ databases">
        <title>Analysis of 21 Apiospora genomes using comparative genomics revels a genus with tremendous synthesis potential of carbohydrate active enzymes and secondary metabolites.</title>
        <authorList>
            <person name="Sorensen T."/>
        </authorList>
    </citation>
    <scope>NUCLEOTIDE SEQUENCE [LARGE SCALE GENOMIC DNA]</scope>
    <source>
        <strain evidence="2 3">CBS 117206</strain>
    </source>
</reference>
<comment type="caution">
    <text evidence="2">The sequence shown here is derived from an EMBL/GenBank/DDBJ whole genome shotgun (WGS) entry which is preliminary data.</text>
</comment>
<keyword evidence="2" id="KW-0689">Ribosomal protein</keyword>
<dbReference type="AlphaFoldDB" id="A0AAW0QUR3"/>